<proteinExistence type="predicted"/>
<dbReference type="AlphaFoldDB" id="A0A0Q0VSA9"/>
<evidence type="ECO:0000313" key="1">
    <source>
        <dbReference type="EMBL" id="KPV46767.1"/>
    </source>
</evidence>
<dbReference type="EMBL" id="LJCQ01000186">
    <property type="protein sequence ID" value="KPV46767.1"/>
    <property type="molecule type" value="Genomic_DNA"/>
</dbReference>
<reference evidence="2 3" key="2">
    <citation type="submission" date="2015-09" db="EMBL/GenBank/DDBJ databases">
        <title>Heavy metals and arsenic resistance mechanisms in polyextremophilic archaea of the family Ferroplasmaceae.</title>
        <authorList>
            <person name="Bulaev A.G."/>
            <person name="Kanygina A.V."/>
        </authorList>
    </citation>
    <scope>NUCLEOTIDE SEQUENCE [LARGE SCALE GENOMIC DNA]</scope>
    <source>
        <strain evidence="2 3">VT</strain>
    </source>
</reference>
<dbReference type="EMBL" id="LKBG01000250">
    <property type="protein sequence ID" value="KQB34227.1"/>
    <property type="molecule type" value="Genomic_DNA"/>
</dbReference>
<name>A0A0Q0VSA9_9ARCH</name>
<evidence type="ECO:0000313" key="4">
    <source>
        <dbReference type="Proteomes" id="UP000050515"/>
    </source>
</evidence>
<evidence type="ECO:0000313" key="3">
    <source>
        <dbReference type="Proteomes" id="UP000050320"/>
    </source>
</evidence>
<dbReference type="Proteomes" id="UP000050320">
    <property type="component" value="Unassembled WGS sequence"/>
</dbReference>
<gene>
    <name evidence="2" type="ORF">AOG54_05415</name>
    <name evidence="1" type="ORF">SE19_04085</name>
</gene>
<sequence>MIISLLTGRFIFTQIWYTTKRLADYRTIIHKNIYKDLDYSISQYKKVYNTDKSDKYDLYEFTWECPGKLKIKNYPKNAFFSMYRLYVMMKGKRD</sequence>
<dbReference type="GeneID" id="84221737"/>
<protein>
    <submittedName>
        <fullName evidence="2">Uncharacterized protein</fullName>
    </submittedName>
</protein>
<organism evidence="2 3">
    <name type="scientific">Acidiplasma aeolicum</name>
    <dbReference type="NCBI Taxonomy" id="507754"/>
    <lineage>
        <taxon>Archaea</taxon>
        <taxon>Methanobacteriati</taxon>
        <taxon>Thermoplasmatota</taxon>
        <taxon>Thermoplasmata</taxon>
        <taxon>Thermoplasmatales</taxon>
        <taxon>Ferroplasmaceae</taxon>
        <taxon>Acidiplasma</taxon>
    </lineage>
</organism>
<keyword evidence="3" id="KW-1185">Reference proteome</keyword>
<dbReference type="OrthoDB" id="377651at2157"/>
<accession>A0A0Q0VSA9</accession>
<dbReference type="RefSeq" id="WP_048100836.1">
    <property type="nucleotide sequence ID" value="NZ_JBBYJF010000010.1"/>
</dbReference>
<dbReference type="PATRIC" id="fig|507754.4.peg.52"/>
<evidence type="ECO:0000313" key="2">
    <source>
        <dbReference type="EMBL" id="KQB34227.1"/>
    </source>
</evidence>
<comment type="caution">
    <text evidence="2">The sequence shown here is derived from an EMBL/GenBank/DDBJ whole genome shotgun (WGS) entry which is preliminary data.</text>
</comment>
<dbReference type="Proteomes" id="UP000050515">
    <property type="component" value="Unassembled WGS sequence"/>
</dbReference>
<reference evidence="1 4" key="1">
    <citation type="submission" date="2015-09" db="EMBL/GenBank/DDBJ databases">
        <title>Draft genome sequence of Acidiplasma aeolicum DSM 18409.</title>
        <authorList>
            <person name="Hemp J."/>
        </authorList>
    </citation>
    <scope>NUCLEOTIDE SEQUENCE [LARGE SCALE GENOMIC DNA]</scope>
    <source>
        <strain evidence="1 4">V</strain>
    </source>
</reference>